<sequence>MAESDAFSQKQHQQKTESNTNRDPPSAFPGSSLRDAPRGPQSQQRAPFPGADPWSPGEQLRSAVEAPIPALGVDATHATAQLYQGGAAGQSHPPIVLRRPMTDGNASSELAISSFSVSGCLLQKQAPSSLALLPIISPNSCECLTPPSLFGYAALANIQPFRESQNAACPGFGT</sequence>
<evidence type="ECO:0000313" key="2">
    <source>
        <dbReference type="EMBL" id="PTB44339.1"/>
    </source>
</evidence>
<protein>
    <submittedName>
        <fullName evidence="2">Uncharacterized protein</fullName>
    </submittedName>
</protein>
<keyword evidence="3" id="KW-1185">Reference proteome</keyword>
<dbReference type="EMBL" id="KZ679258">
    <property type="protein sequence ID" value="PTB44339.1"/>
    <property type="molecule type" value="Genomic_DNA"/>
</dbReference>
<name>A0A2T3ZHQ5_TRIA4</name>
<feature type="compositionally biased region" description="Polar residues" evidence="1">
    <location>
        <begin position="1"/>
        <end position="23"/>
    </location>
</feature>
<proteinExistence type="predicted"/>
<reference evidence="2 3" key="1">
    <citation type="submission" date="2016-07" db="EMBL/GenBank/DDBJ databases">
        <title>Multiple horizontal gene transfer events from other fungi enriched the ability of initially mycotrophic Trichoderma (Ascomycota) to feed on dead plant biomass.</title>
        <authorList>
            <consortium name="DOE Joint Genome Institute"/>
            <person name="Aerts A."/>
            <person name="Atanasova L."/>
            <person name="Chenthamara K."/>
            <person name="Zhang J."/>
            <person name="Grujic M."/>
            <person name="Henrissat B."/>
            <person name="Kuo A."/>
            <person name="Salamov A."/>
            <person name="Lipzen A."/>
            <person name="Labutti K."/>
            <person name="Barry K."/>
            <person name="Miao Y."/>
            <person name="Rahimi M.J."/>
            <person name="Shen Q."/>
            <person name="Grigoriev I.V."/>
            <person name="Kubicek C.P."/>
            <person name="Druzhinina I.S."/>
        </authorList>
    </citation>
    <scope>NUCLEOTIDE SEQUENCE [LARGE SCALE GENOMIC DNA]</scope>
    <source>
        <strain evidence="2 3">CBS 433.97</strain>
    </source>
</reference>
<organism evidence="2 3">
    <name type="scientific">Trichoderma asperellum (strain ATCC 204424 / CBS 433.97 / NBRC 101777)</name>
    <dbReference type="NCBI Taxonomy" id="1042311"/>
    <lineage>
        <taxon>Eukaryota</taxon>
        <taxon>Fungi</taxon>
        <taxon>Dikarya</taxon>
        <taxon>Ascomycota</taxon>
        <taxon>Pezizomycotina</taxon>
        <taxon>Sordariomycetes</taxon>
        <taxon>Hypocreomycetidae</taxon>
        <taxon>Hypocreales</taxon>
        <taxon>Hypocreaceae</taxon>
        <taxon>Trichoderma</taxon>
    </lineage>
</organism>
<accession>A0A2T3ZHQ5</accession>
<feature type="region of interest" description="Disordered" evidence="1">
    <location>
        <begin position="1"/>
        <end position="58"/>
    </location>
</feature>
<gene>
    <name evidence="2" type="ORF">M441DRAFT_44415</name>
</gene>
<evidence type="ECO:0000313" key="3">
    <source>
        <dbReference type="Proteomes" id="UP000240493"/>
    </source>
</evidence>
<dbReference type="AlphaFoldDB" id="A0A2T3ZHQ5"/>
<evidence type="ECO:0000256" key="1">
    <source>
        <dbReference type="SAM" id="MobiDB-lite"/>
    </source>
</evidence>
<dbReference type="Proteomes" id="UP000240493">
    <property type="component" value="Unassembled WGS sequence"/>
</dbReference>